<name>A0A1Q9JG81_9FIRM</name>
<protein>
    <submittedName>
        <fullName evidence="1">Uncharacterized protein</fullName>
    </submittedName>
</protein>
<proteinExistence type="predicted"/>
<keyword evidence="2" id="KW-1185">Reference proteome</keyword>
<organism evidence="1 2">
    <name type="scientific">Hornefia porci</name>
    <dbReference type="NCBI Taxonomy" id="2652292"/>
    <lineage>
        <taxon>Bacteria</taxon>
        <taxon>Bacillati</taxon>
        <taxon>Bacillota</taxon>
        <taxon>Clostridia</taxon>
        <taxon>Peptostreptococcales</taxon>
        <taxon>Anaerovoracaceae</taxon>
        <taxon>Hornefia</taxon>
    </lineage>
</organism>
<comment type="caution">
    <text evidence="1">The sequence shown here is derived from an EMBL/GenBank/DDBJ whole genome shotgun (WGS) entry which is preliminary data.</text>
</comment>
<sequence>MYYDKKKYEQLIMNSPLFSIDRETEYTAFKRESYRMVENLYCYLLSINEKDYEPYGCEITETATRCINNFSPDKGVFLHYFNAAWKQEYSHIVGVKAQDDKYRGIKVTEADRRAVRKYTRLAEQLGSNISSAELYERLSEAMELPPERIIELEKLGGTTVGGDTCISDEGDAQSIWDQIPADEDISMRFESEEEIESVLDRIEDAFCSLQARQKPIVSDLITIRICELLTGRMTERFSFISESVMEMWIESGRLPTQREIAEKFGRNEASISRTIKDFIGKIRETD</sequence>
<gene>
    <name evidence="1" type="ORF">BHK98_03490</name>
</gene>
<dbReference type="AlphaFoldDB" id="A0A1Q9JG81"/>
<dbReference type="RefSeq" id="WP_075712205.1">
    <property type="nucleotide sequence ID" value="NZ_MJIE01000001.1"/>
</dbReference>
<accession>A0A1Q9JG81</accession>
<dbReference type="EMBL" id="MJIE01000001">
    <property type="protein sequence ID" value="OLR55208.1"/>
    <property type="molecule type" value="Genomic_DNA"/>
</dbReference>
<dbReference type="Proteomes" id="UP000187404">
    <property type="component" value="Unassembled WGS sequence"/>
</dbReference>
<reference evidence="1 2" key="1">
    <citation type="journal article" date="2016" name="Appl. Environ. Microbiol.">
        <title>Function and Phylogeny of Bacterial Butyryl Coenzyme A:Acetate Transferases and Their Diversity in the Proximal Colon of Swine.</title>
        <authorList>
            <person name="Trachsel J."/>
            <person name="Bayles D.O."/>
            <person name="Looft T."/>
            <person name="Levine U.Y."/>
            <person name="Allen H.K."/>
        </authorList>
    </citation>
    <scope>NUCLEOTIDE SEQUENCE [LARGE SCALE GENOMIC DNA]</scope>
    <source>
        <strain evidence="1 2">68-3-10</strain>
    </source>
</reference>
<dbReference type="STRING" id="1261640.BHK98_03490"/>
<evidence type="ECO:0000313" key="1">
    <source>
        <dbReference type="EMBL" id="OLR55208.1"/>
    </source>
</evidence>
<evidence type="ECO:0000313" key="2">
    <source>
        <dbReference type="Proteomes" id="UP000187404"/>
    </source>
</evidence>
<dbReference type="OrthoDB" id="9788468at2"/>